<gene>
    <name evidence="1" type="ORF">K3G42_027284</name>
</gene>
<sequence>MTQRLAPETRCRLFFLWRGEAAPPRSQRDKLQQLLKDLRAKIFREGEPASESDLNFPGKRRYASRTDLLQERPSIGLIQAKAEQTSAPHPSAFLYLPGPLPDTSLYQRYLEQVEVLTRWTGPHPLWCRGGAVTSTETL</sequence>
<dbReference type="EMBL" id="CM037621">
    <property type="protein sequence ID" value="KAH8002699.1"/>
    <property type="molecule type" value="Genomic_DNA"/>
</dbReference>
<accession>A0ACB8FBA7</accession>
<evidence type="ECO:0000313" key="1">
    <source>
        <dbReference type="EMBL" id="KAH8002699.1"/>
    </source>
</evidence>
<name>A0ACB8FBA7_9SAUR</name>
<reference evidence="1" key="1">
    <citation type="submission" date="2021-08" db="EMBL/GenBank/DDBJ databases">
        <title>The first chromosome-level gecko genome reveals the dynamic sex chromosomes of Neotropical dwarf geckos (Sphaerodactylidae: Sphaerodactylus).</title>
        <authorList>
            <person name="Pinto B.J."/>
            <person name="Keating S.E."/>
            <person name="Gamble T."/>
        </authorList>
    </citation>
    <scope>NUCLEOTIDE SEQUENCE</scope>
    <source>
        <strain evidence="1">TG3544</strain>
    </source>
</reference>
<comment type="caution">
    <text evidence="1">The sequence shown here is derived from an EMBL/GenBank/DDBJ whole genome shotgun (WGS) entry which is preliminary data.</text>
</comment>
<protein>
    <submittedName>
        <fullName evidence="1">Uncharacterized protein</fullName>
    </submittedName>
</protein>
<keyword evidence="2" id="KW-1185">Reference proteome</keyword>
<dbReference type="Proteomes" id="UP000827872">
    <property type="component" value="Linkage Group LG08"/>
</dbReference>
<evidence type="ECO:0000313" key="2">
    <source>
        <dbReference type="Proteomes" id="UP000827872"/>
    </source>
</evidence>
<proteinExistence type="predicted"/>
<organism evidence="1 2">
    <name type="scientific">Sphaerodactylus townsendi</name>
    <dbReference type="NCBI Taxonomy" id="933632"/>
    <lineage>
        <taxon>Eukaryota</taxon>
        <taxon>Metazoa</taxon>
        <taxon>Chordata</taxon>
        <taxon>Craniata</taxon>
        <taxon>Vertebrata</taxon>
        <taxon>Euteleostomi</taxon>
        <taxon>Lepidosauria</taxon>
        <taxon>Squamata</taxon>
        <taxon>Bifurcata</taxon>
        <taxon>Gekkota</taxon>
        <taxon>Sphaerodactylidae</taxon>
        <taxon>Sphaerodactylus</taxon>
    </lineage>
</organism>